<reference evidence="7" key="1">
    <citation type="journal article" date="2019" name="Int. J. Syst. Evol. Microbiol.">
        <title>The Global Catalogue of Microorganisms (GCM) 10K type strain sequencing project: providing services to taxonomists for standard genome sequencing and annotation.</title>
        <authorList>
            <consortium name="The Broad Institute Genomics Platform"/>
            <consortium name="The Broad Institute Genome Sequencing Center for Infectious Disease"/>
            <person name="Wu L."/>
            <person name="Ma J."/>
        </authorList>
    </citation>
    <scope>NUCLEOTIDE SEQUENCE [LARGE SCALE GENOMIC DNA]</scope>
    <source>
        <strain evidence="7">WLHS5</strain>
    </source>
</reference>
<protein>
    <submittedName>
        <fullName evidence="6">Helix-turn-helix domain-containing protein</fullName>
    </submittedName>
</protein>
<evidence type="ECO:0000256" key="1">
    <source>
        <dbReference type="ARBA" id="ARBA00023015"/>
    </source>
</evidence>
<proteinExistence type="predicted"/>
<organism evidence="6 7">
    <name type="scientific">Saccharopolyspora griseoalba</name>
    <dbReference type="NCBI Taxonomy" id="1431848"/>
    <lineage>
        <taxon>Bacteria</taxon>
        <taxon>Bacillati</taxon>
        <taxon>Actinomycetota</taxon>
        <taxon>Actinomycetes</taxon>
        <taxon>Pseudonocardiales</taxon>
        <taxon>Pseudonocardiaceae</taxon>
        <taxon>Saccharopolyspora</taxon>
    </lineage>
</organism>
<evidence type="ECO:0000313" key="7">
    <source>
        <dbReference type="Proteomes" id="UP001596504"/>
    </source>
</evidence>
<dbReference type="InterPro" id="IPR050204">
    <property type="entry name" value="AraC_XylS_family_regulators"/>
</dbReference>
<dbReference type="InterPro" id="IPR009057">
    <property type="entry name" value="Homeodomain-like_sf"/>
</dbReference>
<keyword evidence="7" id="KW-1185">Reference proteome</keyword>
<dbReference type="PROSITE" id="PS01124">
    <property type="entry name" value="HTH_ARAC_FAMILY_2"/>
    <property type="match status" value="1"/>
</dbReference>
<evidence type="ECO:0000256" key="3">
    <source>
        <dbReference type="ARBA" id="ARBA00023163"/>
    </source>
</evidence>
<dbReference type="InterPro" id="IPR018060">
    <property type="entry name" value="HTH_AraC"/>
</dbReference>
<feature type="domain" description="HTH araC/xylS-type" evidence="5">
    <location>
        <begin position="17"/>
        <end position="110"/>
    </location>
</feature>
<dbReference type="Pfam" id="PF12833">
    <property type="entry name" value="HTH_18"/>
    <property type="match status" value="1"/>
</dbReference>
<evidence type="ECO:0000259" key="5">
    <source>
        <dbReference type="PROSITE" id="PS01124"/>
    </source>
</evidence>
<dbReference type="PANTHER" id="PTHR46796">
    <property type="entry name" value="HTH-TYPE TRANSCRIPTIONAL ACTIVATOR RHAS-RELATED"/>
    <property type="match status" value="1"/>
</dbReference>
<dbReference type="SUPFAM" id="SSF46689">
    <property type="entry name" value="Homeodomain-like"/>
    <property type="match status" value="1"/>
</dbReference>
<evidence type="ECO:0000256" key="4">
    <source>
        <dbReference type="SAM" id="MobiDB-lite"/>
    </source>
</evidence>
<accession>A0ABW2LQQ9</accession>
<sequence>MTDPLATRTRESPEHIAPGISRAEERFAEALPLAELAAAVSCSPRTLTRSFVRATGLTPLRCQHALRLERAEHLLDRGATAESAARSVGFADARMLRRIREREVPQSPGR</sequence>
<feature type="region of interest" description="Disordered" evidence="4">
    <location>
        <begin position="1"/>
        <end position="20"/>
    </location>
</feature>
<dbReference type="Proteomes" id="UP001596504">
    <property type="component" value="Unassembled WGS sequence"/>
</dbReference>
<evidence type="ECO:0000256" key="2">
    <source>
        <dbReference type="ARBA" id="ARBA00023125"/>
    </source>
</evidence>
<keyword evidence="1" id="KW-0805">Transcription regulation</keyword>
<keyword evidence="3" id="KW-0804">Transcription</keyword>
<dbReference type="SMART" id="SM00342">
    <property type="entry name" value="HTH_ARAC"/>
    <property type="match status" value="1"/>
</dbReference>
<evidence type="ECO:0000313" key="6">
    <source>
        <dbReference type="EMBL" id="MFC7343560.1"/>
    </source>
</evidence>
<dbReference type="RefSeq" id="WP_380670571.1">
    <property type="nucleotide sequence ID" value="NZ_JBHTCJ010000010.1"/>
</dbReference>
<keyword evidence="2" id="KW-0238">DNA-binding</keyword>
<name>A0ABW2LQQ9_9PSEU</name>
<dbReference type="Gene3D" id="1.10.10.60">
    <property type="entry name" value="Homeodomain-like"/>
    <property type="match status" value="1"/>
</dbReference>
<gene>
    <name evidence="6" type="ORF">ACFQRI_19325</name>
</gene>
<dbReference type="EMBL" id="JBHTCJ010000010">
    <property type="protein sequence ID" value="MFC7343560.1"/>
    <property type="molecule type" value="Genomic_DNA"/>
</dbReference>
<comment type="caution">
    <text evidence="6">The sequence shown here is derived from an EMBL/GenBank/DDBJ whole genome shotgun (WGS) entry which is preliminary data.</text>
</comment>